<sequence>MALATPECEVFDNFAPGPVKWFLVGEPQWKLIYQDIKTNEADERITRDYPNSKTDFTISIRNVTLEDTGTYCCVKEKRDVRGSEVFLGGRGTQVVVEACDGLADASLTN</sequence>
<dbReference type="InterPro" id="IPR036179">
    <property type="entry name" value="Ig-like_dom_sf"/>
</dbReference>
<dbReference type="InterPro" id="IPR007110">
    <property type="entry name" value="Ig-like_dom"/>
</dbReference>
<evidence type="ECO:0000259" key="3">
    <source>
        <dbReference type="PROSITE" id="PS50835"/>
    </source>
</evidence>
<accession>V8N382</accession>
<evidence type="ECO:0000256" key="1">
    <source>
        <dbReference type="ARBA" id="ARBA00023157"/>
    </source>
</evidence>
<keyword evidence="5" id="KW-1185">Reference proteome</keyword>
<gene>
    <name evidence="4" type="primary">SIRPD</name>
    <name evidence="4" type="ORF">L345_17933</name>
</gene>
<keyword evidence="2" id="KW-0325">Glycoprotein</keyword>
<dbReference type="PROSITE" id="PS50835">
    <property type="entry name" value="IG_LIKE"/>
    <property type="match status" value="1"/>
</dbReference>
<dbReference type="Proteomes" id="UP000018936">
    <property type="component" value="Unassembled WGS sequence"/>
</dbReference>
<comment type="caution">
    <text evidence="4">The sequence shown here is derived from an EMBL/GenBank/DDBJ whole genome shotgun (WGS) entry which is preliminary data.</text>
</comment>
<evidence type="ECO:0000256" key="2">
    <source>
        <dbReference type="ARBA" id="ARBA00023180"/>
    </source>
</evidence>
<dbReference type="AlphaFoldDB" id="V8N382"/>
<dbReference type="EMBL" id="AZIM01026351">
    <property type="protein sequence ID" value="ETE56356.1"/>
    <property type="molecule type" value="Genomic_DNA"/>
</dbReference>
<name>V8N382_OPHHA</name>
<evidence type="ECO:0000313" key="4">
    <source>
        <dbReference type="EMBL" id="ETE56356.1"/>
    </source>
</evidence>
<dbReference type="PANTHER" id="PTHR19971">
    <property type="entry name" value="SIGNAL-REGULATORY PROTEIN BETA"/>
    <property type="match status" value="1"/>
</dbReference>
<proteinExistence type="predicted"/>
<dbReference type="InterPro" id="IPR013106">
    <property type="entry name" value="Ig_V-set"/>
</dbReference>
<dbReference type="SUPFAM" id="SSF48726">
    <property type="entry name" value="Immunoglobulin"/>
    <property type="match status" value="1"/>
</dbReference>
<dbReference type="Pfam" id="PF07686">
    <property type="entry name" value="V-set"/>
    <property type="match status" value="1"/>
</dbReference>
<evidence type="ECO:0000313" key="5">
    <source>
        <dbReference type="Proteomes" id="UP000018936"/>
    </source>
</evidence>
<dbReference type="InterPro" id="IPR013783">
    <property type="entry name" value="Ig-like_fold"/>
</dbReference>
<feature type="non-terminal residue" evidence="4">
    <location>
        <position position="1"/>
    </location>
</feature>
<feature type="domain" description="Ig-like" evidence="3">
    <location>
        <begin position="1"/>
        <end position="73"/>
    </location>
</feature>
<organism evidence="4 5">
    <name type="scientific">Ophiophagus hannah</name>
    <name type="common">King cobra</name>
    <name type="synonym">Naja hannah</name>
    <dbReference type="NCBI Taxonomy" id="8665"/>
    <lineage>
        <taxon>Eukaryota</taxon>
        <taxon>Metazoa</taxon>
        <taxon>Chordata</taxon>
        <taxon>Craniata</taxon>
        <taxon>Vertebrata</taxon>
        <taxon>Euteleostomi</taxon>
        <taxon>Lepidosauria</taxon>
        <taxon>Squamata</taxon>
        <taxon>Bifurcata</taxon>
        <taxon>Unidentata</taxon>
        <taxon>Episquamata</taxon>
        <taxon>Toxicofera</taxon>
        <taxon>Serpentes</taxon>
        <taxon>Colubroidea</taxon>
        <taxon>Elapidae</taxon>
        <taxon>Elapinae</taxon>
        <taxon>Ophiophagus</taxon>
    </lineage>
</organism>
<dbReference type="OrthoDB" id="6370831at2759"/>
<dbReference type="Gene3D" id="2.60.40.10">
    <property type="entry name" value="Immunoglobulins"/>
    <property type="match status" value="1"/>
</dbReference>
<protein>
    <submittedName>
        <fullName evidence="4">Signal-regulatory protein delta</fullName>
    </submittedName>
</protein>
<keyword evidence="1" id="KW-1015">Disulfide bond</keyword>
<dbReference type="InterPro" id="IPR051755">
    <property type="entry name" value="Ig-like_CS_Receptor"/>
</dbReference>
<reference evidence="4 5" key="1">
    <citation type="journal article" date="2013" name="Proc. Natl. Acad. Sci. U.S.A.">
        <title>The king cobra genome reveals dynamic gene evolution and adaptation in the snake venom system.</title>
        <authorList>
            <person name="Vonk F.J."/>
            <person name="Casewell N.R."/>
            <person name="Henkel C.V."/>
            <person name="Heimberg A.M."/>
            <person name="Jansen H.J."/>
            <person name="McCleary R.J."/>
            <person name="Kerkkamp H.M."/>
            <person name="Vos R.A."/>
            <person name="Guerreiro I."/>
            <person name="Calvete J.J."/>
            <person name="Wuster W."/>
            <person name="Woods A.E."/>
            <person name="Logan J.M."/>
            <person name="Harrison R.A."/>
            <person name="Castoe T.A."/>
            <person name="de Koning A.P."/>
            <person name="Pollock D.D."/>
            <person name="Yandell M."/>
            <person name="Calderon D."/>
            <person name="Renjifo C."/>
            <person name="Currier R.B."/>
            <person name="Salgado D."/>
            <person name="Pla D."/>
            <person name="Sanz L."/>
            <person name="Hyder A.S."/>
            <person name="Ribeiro J.M."/>
            <person name="Arntzen J.W."/>
            <person name="van den Thillart G.E."/>
            <person name="Boetzer M."/>
            <person name="Pirovano W."/>
            <person name="Dirks R.P."/>
            <person name="Spaink H.P."/>
            <person name="Duboule D."/>
            <person name="McGlinn E."/>
            <person name="Kini R.M."/>
            <person name="Richardson M.K."/>
        </authorList>
    </citation>
    <scope>NUCLEOTIDE SEQUENCE</scope>
    <source>
        <tissue evidence="4">Blood</tissue>
    </source>
</reference>